<evidence type="ECO:0000256" key="2">
    <source>
        <dbReference type="ARBA" id="ARBA00022475"/>
    </source>
</evidence>
<dbReference type="RefSeq" id="WP_147867863.1">
    <property type="nucleotide sequence ID" value="NZ_CP036264.1"/>
</dbReference>
<evidence type="ECO:0000313" key="9">
    <source>
        <dbReference type="Proteomes" id="UP000321353"/>
    </source>
</evidence>
<dbReference type="SUPFAM" id="SSF103473">
    <property type="entry name" value="MFS general substrate transporter"/>
    <property type="match status" value="1"/>
</dbReference>
<feature type="transmembrane region" description="Helical" evidence="7">
    <location>
        <begin position="383"/>
        <end position="403"/>
    </location>
</feature>
<dbReference type="NCBIfam" id="TIGR00885">
    <property type="entry name" value="fucP"/>
    <property type="match status" value="1"/>
</dbReference>
<keyword evidence="4 7" id="KW-1133">Transmembrane helix</keyword>
<evidence type="ECO:0000256" key="5">
    <source>
        <dbReference type="ARBA" id="ARBA00023136"/>
    </source>
</evidence>
<protein>
    <submittedName>
        <fullName evidence="8">L-fucose-proton symporter</fullName>
    </submittedName>
</protein>
<feature type="transmembrane region" description="Helical" evidence="7">
    <location>
        <begin position="102"/>
        <end position="121"/>
    </location>
</feature>
<feature type="transmembrane region" description="Helical" evidence="7">
    <location>
        <begin position="415"/>
        <end position="437"/>
    </location>
</feature>
<dbReference type="Proteomes" id="UP000321353">
    <property type="component" value="Chromosome"/>
</dbReference>
<dbReference type="InterPro" id="IPR011701">
    <property type="entry name" value="MFS"/>
</dbReference>
<dbReference type="InterPro" id="IPR050375">
    <property type="entry name" value="MFS_TsgA-like"/>
</dbReference>
<keyword evidence="9" id="KW-1185">Reference proteome</keyword>
<feature type="transmembrane region" description="Helical" evidence="7">
    <location>
        <begin position="247"/>
        <end position="265"/>
    </location>
</feature>
<dbReference type="PANTHER" id="PTHR43702">
    <property type="entry name" value="L-FUCOSE-PROTON SYMPORTER"/>
    <property type="match status" value="1"/>
</dbReference>
<dbReference type="GO" id="GO:0015535">
    <property type="term" value="F:fucose:proton symporter activity"/>
    <property type="evidence" value="ECO:0007669"/>
    <property type="project" value="InterPro"/>
</dbReference>
<evidence type="ECO:0000256" key="7">
    <source>
        <dbReference type="SAM" id="Phobius"/>
    </source>
</evidence>
<feature type="transmembrane region" description="Helical" evidence="7">
    <location>
        <begin position="75"/>
        <end position="95"/>
    </location>
</feature>
<proteinExistence type="predicted"/>
<feature type="transmembrane region" description="Helical" evidence="7">
    <location>
        <begin position="457"/>
        <end position="478"/>
    </location>
</feature>
<reference evidence="8 9" key="1">
    <citation type="submission" date="2019-02" db="EMBL/GenBank/DDBJ databases">
        <title>Planctomycetal bacteria perform biofilm scaping via a novel small molecule.</title>
        <authorList>
            <person name="Jeske O."/>
            <person name="Boedeker C."/>
            <person name="Wiegand S."/>
            <person name="Breitling P."/>
            <person name="Kallscheuer N."/>
            <person name="Jogler M."/>
            <person name="Rohde M."/>
            <person name="Petersen J."/>
            <person name="Medema M.H."/>
            <person name="Surup F."/>
            <person name="Jogler C."/>
        </authorList>
    </citation>
    <scope>NUCLEOTIDE SEQUENCE [LARGE SCALE GENOMIC DNA]</scope>
    <source>
        <strain evidence="8 9">Mal15</strain>
    </source>
</reference>
<sequence>MNENEVDLESPGNHNEAPSSDATKQTHRVVPSHYVYPFVLVTTLFALWGFANDITNPLVRAFKEIFLISNAQSSLVQWAFYGGYATMAIPAALVIRKVSYKSGIIIGLLLYAVGALLTIPASVAMNFNIFLVGFYVLTFGLAFLETTANPYILSMGPKETATQRLNLAQAFNPIGSLTGMVVASMLILPSLEVAEFREAEKAAHPEYATMLPSQVDGLITSAMEASAQADPEAHQAMVAHDLDVVKTPYVVIAVIVIAVMLIFIFSKLPDTGHEEDKIELLPLMKHLLTSGRYVGGVIAQAFYVGAQIMCWTFIIHYGMTLVGLSAAQAQNYNILAMSIFLASRFICTFILQYLRPGLLLGILAVGGGLLTLGAIFLQGMTGLYCLVGVSACMSLMFPTIYGIALTGLSPNDAKLGSAGLIFAIVGGAFMPRFQGALIDGDGMTIAGQALESVRVSFFLPFVCFVVIAIFGFSVNFLAAKNTAEPAST</sequence>
<dbReference type="AlphaFoldDB" id="A0A5B9MDK2"/>
<dbReference type="KEGG" id="smam:Mal15_23680"/>
<evidence type="ECO:0000256" key="1">
    <source>
        <dbReference type="ARBA" id="ARBA00004429"/>
    </source>
</evidence>
<dbReference type="InterPro" id="IPR005275">
    <property type="entry name" value="Lfuc_symporter_FucP"/>
</dbReference>
<organism evidence="8 9">
    <name type="scientific">Stieleria maiorica</name>
    <dbReference type="NCBI Taxonomy" id="2795974"/>
    <lineage>
        <taxon>Bacteria</taxon>
        <taxon>Pseudomonadati</taxon>
        <taxon>Planctomycetota</taxon>
        <taxon>Planctomycetia</taxon>
        <taxon>Pirellulales</taxon>
        <taxon>Pirellulaceae</taxon>
        <taxon>Stieleria</taxon>
    </lineage>
</organism>
<evidence type="ECO:0000313" key="8">
    <source>
        <dbReference type="EMBL" id="QEF98316.1"/>
    </source>
</evidence>
<evidence type="ECO:0000256" key="3">
    <source>
        <dbReference type="ARBA" id="ARBA00022692"/>
    </source>
</evidence>
<gene>
    <name evidence="8" type="primary">fucP_2</name>
    <name evidence="8" type="ORF">Mal15_23680</name>
</gene>
<evidence type="ECO:0000256" key="4">
    <source>
        <dbReference type="ARBA" id="ARBA00022989"/>
    </source>
</evidence>
<feature type="transmembrane region" description="Helical" evidence="7">
    <location>
        <begin position="293"/>
        <end position="314"/>
    </location>
</feature>
<name>A0A5B9MDK2_9BACT</name>
<dbReference type="EMBL" id="CP036264">
    <property type="protein sequence ID" value="QEF98316.1"/>
    <property type="molecule type" value="Genomic_DNA"/>
</dbReference>
<keyword evidence="5 7" id="KW-0472">Membrane</keyword>
<dbReference type="PANTHER" id="PTHR43702:SF11">
    <property type="entry name" value="L-FUCOSE-PROTON SYMPORTER"/>
    <property type="match status" value="1"/>
</dbReference>
<accession>A0A5B9MDK2</accession>
<dbReference type="Gene3D" id="1.20.1250.20">
    <property type="entry name" value="MFS general substrate transporter like domains"/>
    <property type="match status" value="2"/>
</dbReference>
<feature type="transmembrane region" description="Helical" evidence="7">
    <location>
        <begin position="165"/>
        <end position="188"/>
    </location>
</feature>
<dbReference type="GO" id="GO:0005886">
    <property type="term" value="C:plasma membrane"/>
    <property type="evidence" value="ECO:0007669"/>
    <property type="project" value="UniProtKB-SubCell"/>
</dbReference>
<evidence type="ECO:0000256" key="6">
    <source>
        <dbReference type="SAM" id="MobiDB-lite"/>
    </source>
</evidence>
<comment type="subcellular location">
    <subcellularLocation>
        <location evidence="1">Cell inner membrane</location>
        <topology evidence="1">Multi-pass membrane protein</topology>
    </subcellularLocation>
</comment>
<dbReference type="Pfam" id="PF07690">
    <property type="entry name" value="MFS_1"/>
    <property type="match status" value="1"/>
</dbReference>
<keyword evidence="2" id="KW-1003">Cell membrane</keyword>
<feature type="transmembrane region" description="Helical" evidence="7">
    <location>
        <begin position="358"/>
        <end position="377"/>
    </location>
</feature>
<feature type="region of interest" description="Disordered" evidence="6">
    <location>
        <begin position="1"/>
        <end position="25"/>
    </location>
</feature>
<feature type="compositionally biased region" description="Polar residues" evidence="6">
    <location>
        <begin position="12"/>
        <end position="23"/>
    </location>
</feature>
<dbReference type="InterPro" id="IPR036259">
    <property type="entry name" value="MFS_trans_sf"/>
</dbReference>
<dbReference type="CDD" id="cd17394">
    <property type="entry name" value="MFS_FucP_like"/>
    <property type="match status" value="1"/>
</dbReference>
<keyword evidence="3 7" id="KW-0812">Transmembrane</keyword>
<feature type="transmembrane region" description="Helical" evidence="7">
    <location>
        <begin position="34"/>
        <end position="51"/>
    </location>
</feature>
<feature type="transmembrane region" description="Helical" evidence="7">
    <location>
        <begin position="334"/>
        <end position="351"/>
    </location>
</feature>
<feature type="transmembrane region" description="Helical" evidence="7">
    <location>
        <begin position="127"/>
        <end position="144"/>
    </location>
</feature>